<dbReference type="CDD" id="cd16936">
    <property type="entry name" value="HATPase_RsbW-like"/>
    <property type="match status" value="1"/>
</dbReference>
<dbReference type="InterPro" id="IPR050267">
    <property type="entry name" value="Anti-sigma-factor_SerPK"/>
</dbReference>
<evidence type="ECO:0000313" key="2">
    <source>
        <dbReference type="EMBL" id="GAA4288120.1"/>
    </source>
</evidence>
<evidence type="ECO:0008006" key="4">
    <source>
        <dbReference type="Google" id="ProtNLM"/>
    </source>
</evidence>
<evidence type="ECO:0000313" key="3">
    <source>
        <dbReference type="Proteomes" id="UP001499841"/>
    </source>
</evidence>
<evidence type="ECO:0000256" key="1">
    <source>
        <dbReference type="SAM" id="MobiDB-lite"/>
    </source>
</evidence>
<comment type="caution">
    <text evidence="2">The sequence shown here is derived from an EMBL/GenBank/DDBJ whole genome shotgun (WGS) entry which is preliminary data.</text>
</comment>
<feature type="region of interest" description="Disordered" evidence="1">
    <location>
        <begin position="1"/>
        <end position="45"/>
    </location>
</feature>
<accession>A0ABP8EVV9</accession>
<dbReference type="PANTHER" id="PTHR35526:SF3">
    <property type="entry name" value="ANTI-SIGMA-F FACTOR RSBW"/>
    <property type="match status" value="1"/>
</dbReference>
<dbReference type="PANTHER" id="PTHR35526">
    <property type="entry name" value="ANTI-SIGMA-F FACTOR RSBW-RELATED"/>
    <property type="match status" value="1"/>
</dbReference>
<keyword evidence="3" id="KW-1185">Reference proteome</keyword>
<name>A0ABP8EVV9_9MICO</name>
<dbReference type="EMBL" id="BAABBA010000011">
    <property type="protein sequence ID" value="GAA4288120.1"/>
    <property type="molecule type" value="Genomic_DNA"/>
</dbReference>
<feature type="compositionally biased region" description="Basic and acidic residues" evidence="1">
    <location>
        <begin position="1"/>
        <end position="25"/>
    </location>
</feature>
<organism evidence="2 3">
    <name type="scientific">Georgenia daeguensis</name>
    <dbReference type="NCBI Taxonomy" id="908355"/>
    <lineage>
        <taxon>Bacteria</taxon>
        <taxon>Bacillati</taxon>
        <taxon>Actinomycetota</taxon>
        <taxon>Actinomycetes</taxon>
        <taxon>Micrococcales</taxon>
        <taxon>Bogoriellaceae</taxon>
        <taxon>Georgenia</taxon>
    </lineage>
</organism>
<dbReference type="Gene3D" id="3.30.565.10">
    <property type="entry name" value="Histidine kinase-like ATPase, C-terminal domain"/>
    <property type="match status" value="1"/>
</dbReference>
<dbReference type="InterPro" id="IPR036890">
    <property type="entry name" value="HATPase_C_sf"/>
</dbReference>
<reference evidence="3" key="1">
    <citation type="journal article" date="2019" name="Int. J. Syst. Evol. Microbiol.">
        <title>The Global Catalogue of Microorganisms (GCM) 10K type strain sequencing project: providing services to taxonomists for standard genome sequencing and annotation.</title>
        <authorList>
            <consortium name="The Broad Institute Genomics Platform"/>
            <consortium name="The Broad Institute Genome Sequencing Center for Infectious Disease"/>
            <person name="Wu L."/>
            <person name="Ma J."/>
        </authorList>
    </citation>
    <scope>NUCLEOTIDE SEQUENCE [LARGE SCALE GENOMIC DNA]</scope>
    <source>
        <strain evidence="3">JCM 17459</strain>
    </source>
</reference>
<gene>
    <name evidence="2" type="ORF">GCM10022262_24800</name>
</gene>
<proteinExistence type="predicted"/>
<sequence>MTPSREPRPPETDIMDRHTRTDQPDHTPPATDLRPDVRSARPAGRWEFTDANELPVLRRSVTEAAARSAALNNDGKNDAAVHHNLALVTTELATNALKYGVQPGVVRLHRLAAGWLVDVADGRADQAPRPQAPVPGRPGGNGLLIVSMLSVRWGWYVDSNSTPRKHVWAELADS</sequence>
<dbReference type="Proteomes" id="UP001499841">
    <property type="component" value="Unassembled WGS sequence"/>
</dbReference>
<protein>
    <recommendedName>
        <fullName evidence="4">ATP-binding protein</fullName>
    </recommendedName>
</protein>